<evidence type="ECO:0000256" key="4">
    <source>
        <dbReference type="ARBA" id="ARBA00022432"/>
    </source>
</evidence>
<gene>
    <name evidence="13" type="ORF">EDD76_103202</name>
</gene>
<evidence type="ECO:0000256" key="1">
    <source>
        <dbReference type="ARBA" id="ARBA00001966"/>
    </source>
</evidence>
<evidence type="ECO:0000256" key="2">
    <source>
        <dbReference type="ARBA" id="ARBA00008636"/>
    </source>
</evidence>
<comment type="catalytic activity">
    <reaction evidence="11">
        <text>L-serine = pyruvate + NH4(+)</text>
        <dbReference type="Rhea" id="RHEA:19169"/>
        <dbReference type="ChEBI" id="CHEBI:15361"/>
        <dbReference type="ChEBI" id="CHEBI:28938"/>
        <dbReference type="ChEBI" id="CHEBI:33384"/>
        <dbReference type="EC" id="4.3.1.17"/>
    </reaction>
</comment>
<dbReference type="Proteomes" id="UP000295718">
    <property type="component" value="Unassembled WGS sequence"/>
</dbReference>
<evidence type="ECO:0000256" key="11">
    <source>
        <dbReference type="ARBA" id="ARBA00049406"/>
    </source>
</evidence>
<dbReference type="InterPro" id="IPR051318">
    <property type="entry name" value="Fe-S_L-Ser"/>
</dbReference>
<proteinExistence type="inferred from homology"/>
<keyword evidence="4" id="KW-0312">Gluconeogenesis</keyword>
<sequence>MAKIFYPDFFNDVFGPIMQPGSSGSFAGTSRVGRIAGSLLRDEVRSVEFCFNKSEEGRFKQLGNMMDDRGFLGGVMGFPTDDVRLFDAHKIAREKGISYRFVLGDRDNGHKGSVTITVSGKKEETASLIGASVGGGMTRIYEINGFALSWQSDTYGVLIEAIRKEGITEQLQRFELVWKQTHVETTLLTSADGRDAYFIELSEAPSKEELDSIFKGQKVILLPAVLPVVTKRNKKPQLFSTVEEWREVAKERKISFVQAAIEYEKASSGWKDEEIWDFFEKIADILNKQIHSLETIGYENALDTPLLPVYGKQWKKYLDRGNPLSDPLTRHILTHAYAVNAKLPGVLIVPGPMGTGGGYLFSALDALREERGFSHEKLVESLVVAAALGAIAYTHTNASGEVGCVGESGVCCAMASGAAAWLAGGDGEMVEHAASMALQANMGLCCDPIPGGLEFPCITRTLRAAVTAPMYAEMALTGIDPLIPYHECLQAIELQFRRVPKKFLCGNECGCNTTPTADKCRAFLTSQMQGNLQYHRE</sequence>
<keyword evidence="9" id="KW-0456">Lyase</keyword>
<feature type="domain" description="Serine dehydratase-like alpha subunit" evidence="12">
    <location>
        <begin position="252"/>
        <end position="502"/>
    </location>
</feature>
<evidence type="ECO:0000256" key="10">
    <source>
        <dbReference type="ARBA" id="ARBA00041766"/>
    </source>
</evidence>
<comment type="similarity">
    <text evidence="2">Belongs to the iron-sulfur dependent L-serine dehydratase family.</text>
</comment>
<dbReference type="InterPro" id="IPR005130">
    <property type="entry name" value="Ser_deHydtase-like_asu"/>
</dbReference>
<dbReference type="STRING" id="1469948.GCA_000732725_00859"/>
<dbReference type="SUPFAM" id="SSF143548">
    <property type="entry name" value="Serine metabolism enzymes domain"/>
    <property type="match status" value="1"/>
</dbReference>
<evidence type="ECO:0000256" key="8">
    <source>
        <dbReference type="ARBA" id="ARBA00023014"/>
    </source>
</evidence>
<dbReference type="Gene3D" id="3.30.1330.90">
    <property type="entry name" value="D-3-phosphoglycerate dehydrogenase, domain 3"/>
    <property type="match status" value="1"/>
</dbReference>
<keyword evidence="14" id="KW-1185">Reference proteome</keyword>
<evidence type="ECO:0000256" key="7">
    <source>
        <dbReference type="ARBA" id="ARBA00023004"/>
    </source>
</evidence>
<reference evidence="13 14" key="1">
    <citation type="submission" date="2019-03" db="EMBL/GenBank/DDBJ databases">
        <title>Genomic Encyclopedia of Type Strains, Phase IV (KMG-IV): sequencing the most valuable type-strain genomes for metagenomic binning, comparative biology and taxonomic classification.</title>
        <authorList>
            <person name="Goeker M."/>
        </authorList>
    </citation>
    <scope>NUCLEOTIDE SEQUENCE [LARGE SCALE GENOMIC DNA]</scope>
    <source>
        <strain evidence="13 14">DSM 100556</strain>
    </source>
</reference>
<dbReference type="GO" id="GO:0003941">
    <property type="term" value="F:L-serine ammonia-lyase activity"/>
    <property type="evidence" value="ECO:0007669"/>
    <property type="project" value="UniProtKB-EC"/>
</dbReference>
<protein>
    <recommendedName>
        <fullName evidence="3">L-serine ammonia-lyase</fullName>
        <ecNumber evidence="3">4.3.1.17</ecNumber>
    </recommendedName>
    <alternativeName>
        <fullName evidence="10">L-serine deaminase</fullName>
    </alternativeName>
</protein>
<evidence type="ECO:0000256" key="5">
    <source>
        <dbReference type="ARBA" id="ARBA00022485"/>
    </source>
</evidence>
<dbReference type="PANTHER" id="PTHR30182">
    <property type="entry name" value="L-SERINE DEHYDRATASE"/>
    <property type="match status" value="1"/>
</dbReference>
<evidence type="ECO:0000256" key="6">
    <source>
        <dbReference type="ARBA" id="ARBA00022723"/>
    </source>
</evidence>
<dbReference type="PANTHER" id="PTHR30182:SF12">
    <property type="entry name" value="L-SERINE DEHYDRATASE, BETA CHAIN-RELATED"/>
    <property type="match status" value="1"/>
</dbReference>
<dbReference type="EC" id="4.3.1.17" evidence="3"/>
<evidence type="ECO:0000256" key="9">
    <source>
        <dbReference type="ARBA" id="ARBA00023239"/>
    </source>
</evidence>
<keyword evidence="8" id="KW-0411">Iron-sulfur</keyword>
<evidence type="ECO:0000313" key="13">
    <source>
        <dbReference type="EMBL" id="TCL60011.1"/>
    </source>
</evidence>
<dbReference type="GO" id="GO:0051539">
    <property type="term" value="F:4 iron, 4 sulfur cluster binding"/>
    <property type="evidence" value="ECO:0007669"/>
    <property type="project" value="UniProtKB-KW"/>
</dbReference>
<evidence type="ECO:0000313" key="14">
    <source>
        <dbReference type="Proteomes" id="UP000295718"/>
    </source>
</evidence>
<evidence type="ECO:0000259" key="12">
    <source>
        <dbReference type="Pfam" id="PF03313"/>
    </source>
</evidence>
<dbReference type="Pfam" id="PF03313">
    <property type="entry name" value="SDH_alpha"/>
    <property type="match status" value="1"/>
</dbReference>
<dbReference type="EMBL" id="SLUO01000003">
    <property type="protein sequence ID" value="TCL60011.1"/>
    <property type="molecule type" value="Genomic_DNA"/>
</dbReference>
<dbReference type="OrthoDB" id="9805537at2"/>
<accession>A0A4R1R3J3</accession>
<evidence type="ECO:0000256" key="3">
    <source>
        <dbReference type="ARBA" id="ARBA00012093"/>
    </source>
</evidence>
<dbReference type="AlphaFoldDB" id="A0A4R1R3J3"/>
<organism evidence="13 14">
    <name type="scientific">Kineothrix alysoides</name>
    <dbReference type="NCBI Taxonomy" id="1469948"/>
    <lineage>
        <taxon>Bacteria</taxon>
        <taxon>Bacillati</taxon>
        <taxon>Bacillota</taxon>
        <taxon>Clostridia</taxon>
        <taxon>Lachnospirales</taxon>
        <taxon>Lachnospiraceae</taxon>
        <taxon>Kineothrix</taxon>
    </lineage>
</organism>
<keyword evidence="5" id="KW-0004">4Fe-4S</keyword>
<keyword evidence="6" id="KW-0479">Metal-binding</keyword>
<dbReference type="RefSeq" id="WP_031389609.1">
    <property type="nucleotide sequence ID" value="NZ_JPNB01000001.1"/>
</dbReference>
<comment type="cofactor">
    <cofactor evidence="1">
        <name>[4Fe-4S] cluster</name>
        <dbReference type="ChEBI" id="CHEBI:49883"/>
    </cofactor>
</comment>
<keyword evidence="7" id="KW-0408">Iron</keyword>
<dbReference type="GO" id="GO:0006094">
    <property type="term" value="P:gluconeogenesis"/>
    <property type="evidence" value="ECO:0007669"/>
    <property type="project" value="UniProtKB-KW"/>
</dbReference>
<comment type="caution">
    <text evidence="13">The sequence shown here is derived from an EMBL/GenBank/DDBJ whole genome shotgun (WGS) entry which is preliminary data.</text>
</comment>
<dbReference type="GO" id="GO:0046872">
    <property type="term" value="F:metal ion binding"/>
    <property type="evidence" value="ECO:0007669"/>
    <property type="project" value="UniProtKB-KW"/>
</dbReference>
<dbReference type="InterPro" id="IPR029009">
    <property type="entry name" value="ASB_dom_sf"/>
</dbReference>
<name>A0A4R1R3J3_9FIRM</name>